<evidence type="ECO:0000256" key="7">
    <source>
        <dbReference type="SAM" id="Coils"/>
    </source>
</evidence>
<dbReference type="GO" id="GO:0006357">
    <property type="term" value="P:regulation of transcription by RNA polymerase II"/>
    <property type="evidence" value="ECO:0007669"/>
    <property type="project" value="InterPro"/>
</dbReference>
<sequence>MGRSTRFLGARVLRSGRRVWTGPTTENLSDGKKSHLSNDVMHVLADRTKTVVGFANEGDPLLDLKNKANEAVGCDSLKLRKKTGRRASKVDENVTWFDSKLSMDVDEGVCEEKGNEVGKIEEKEVGEIVDKMYGIVYSRKRKKGNEQEDVQYLRRKKCRSTHSNESLHEKSVFDALNVSKGERKSRIKLYIVVGSCGSRRGSFSGSGSSYSVISYLLHSILRYMRRADIRLWSLCAFVCSEPIVRVFDVHGIRVLQNFNAAGESGSCLITGVKSSIPVFSVDFAALPFVFLHLHSTLSLCSARWFYFPQTDLSSSEDVGEELNSVNKYSLSKPLKRDKIGCEFMVGTGTTVVALPALGVNMFGGQSVHIKSGRKIQERRNSLRKRGRRPISVVQKSDGVPSSKILRPRENDIGYSSQVSTHQLRNSNRRKVLSDVNELKHTSLELQEKIVAGSCSANFVVNELKHTSPELPQKIGAGSCSANILVNEPKHTSPELPQNIGTGSCSANILVNELKPTSPELPQKTGAGSCSANILVIESDKCHRVEGAVTALELSESNQWCLMVRIDGVKRHIITAQKVMRPCSSNRITHNILWSMDDYLKLEFPNRQDWLIFKELYKECFERNLQMPVQSFIPVPRVNEGEGYGKINRLPFARPDCYISVKDDELARALKKKTANYDMDSDDEEWLHKFNSAHHAESEVDEDLSADRFELIIDAFEKACHCNPDVFTNVEAAYSIFPDLERKVVEAVYGHWILKRKLKRSALVRVFQFYQPRKSQLISKFNSRKKRSFKRQGSQAGRGKQRNFLHAFVAEQDAIEQKNIVKVQEAKARLDRLESLASQKRRRAQELFENADLAAYKAVMALRISEAAQFSESTHVAASYILD</sequence>
<evidence type="ECO:0000256" key="3">
    <source>
        <dbReference type="ARBA" id="ARBA00023015"/>
    </source>
</evidence>
<comment type="subcellular location">
    <subcellularLocation>
        <location evidence="1 6">Nucleus</location>
    </subcellularLocation>
</comment>
<dbReference type="AlphaFoldDB" id="A0AAV3PZU5"/>
<evidence type="ECO:0000259" key="9">
    <source>
        <dbReference type="Pfam" id="PF10513"/>
    </source>
</evidence>
<gene>
    <name evidence="10" type="ORF">LIER_14345</name>
</gene>
<dbReference type="GO" id="GO:0005634">
    <property type="term" value="C:nucleus"/>
    <property type="evidence" value="ECO:0007669"/>
    <property type="project" value="UniProtKB-SubCell"/>
</dbReference>
<comment type="caution">
    <text evidence="10">The sequence shown here is derived from an EMBL/GenBank/DDBJ whole genome shotgun (WGS) entry which is preliminary data.</text>
</comment>
<dbReference type="InterPro" id="IPR024943">
    <property type="entry name" value="Enhancer_polycomb"/>
</dbReference>
<proteinExistence type="inferred from homology"/>
<evidence type="ECO:0000256" key="5">
    <source>
        <dbReference type="ARBA" id="ARBA00023242"/>
    </source>
</evidence>
<dbReference type="PANTHER" id="PTHR14898">
    <property type="entry name" value="ENHANCER OF POLYCOMB"/>
    <property type="match status" value="1"/>
</dbReference>
<evidence type="ECO:0000313" key="10">
    <source>
        <dbReference type="EMBL" id="GAA0156984.1"/>
    </source>
</evidence>
<dbReference type="Proteomes" id="UP001454036">
    <property type="component" value="Unassembled WGS sequence"/>
</dbReference>
<reference evidence="10 11" key="1">
    <citation type="submission" date="2024-01" db="EMBL/GenBank/DDBJ databases">
        <title>The complete chloroplast genome sequence of Lithospermum erythrorhizon: insights into the phylogenetic relationship among Boraginaceae species and the maternal lineages of purple gromwells.</title>
        <authorList>
            <person name="Okada T."/>
            <person name="Watanabe K."/>
        </authorList>
    </citation>
    <scope>NUCLEOTIDE SEQUENCE [LARGE SCALE GENOMIC DNA]</scope>
</reference>
<feature type="region of interest" description="Disordered" evidence="8">
    <location>
        <begin position="380"/>
        <end position="406"/>
    </location>
</feature>
<keyword evidence="11" id="KW-1185">Reference proteome</keyword>
<evidence type="ECO:0000256" key="4">
    <source>
        <dbReference type="ARBA" id="ARBA00023163"/>
    </source>
</evidence>
<protein>
    <recommendedName>
        <fullName evidence="6">Enhancer of polycomb-like protein</fullName>
    </recommendedName>
</protein>
<evidence type="ECO:0000256" key="2">
    <source>
        <dbReference type="ARBA" id="ARBA00008035"/>
    </source>
</evidence>
<evidence type="ECO:0000256" key="6">
    <source>
        <dbReference type="RuleBase" id="RU361124"/>
    </source>
</evidence>
<dbReference type="Pfam" id="PF10513">
    <property type="entry name" value="EPL1"/>
    <property type="match status" value="1"/>
</dbReference>
<evidence type="ECO:0000313" key="11">
    <source>
        <dbReference type="Proteomes" id="UP001454036"/>
    </source>
</evidence>
<keyword evidence="5 6" id="KW-0539">Nucleus</keyword>
<dbReference type="EMBL" id="BAABME010002995">
    <property type="protein sequence ID" value="GAA0156984.1"/>
    <property type="molecule type" value="Genomic_DNA"/>
</dbReference>
<keyword evidence="7" id="KW-0175">Coiled coil</keyword>
<comment type="similarity">
    <text evidence="2 6">Belongs to the enhancer of polycomb family.</text>
</comment>
<name>A0AAV3PZU5_LITER</name>
<keyword evidence="3 6" id="KW-0805">Transcription regulation</keyword>
<evidence type="ECO:0000256" key="1">
    <source>
        <dbReference type="ARBA" id="ARBA00004123"/>
    </source>
</evidence>
<organism evidence="10 11">
    <name type="scientific">Lithospermum erythrorhizon</name>
    <name type="common">Purple gromwell</name>
    <name type="synonym">Lithospermum officinale var. erythrorhizon</name>
    <dbReference type="NCBI Taxonomy" id="34254"/>
    <lineage>
        <taxon>Eukaryota</taxon>
        <taxon>Viridiplantae</taxon>
        <taxon>Streptophyta</taxon>
        <taxon>Embryophyta</taxon>
        <taxon>Tracheophyta</taxon>
        <taxon>Spermatophyta</taxon>
        <taxon>Magnoliopsida</taxon>
        <taxon>eudicotyledons</taxon>
        <taxon>Gunneridae</taxon>
        <taxon>Pentapetalae</taxon>
        <taxon>asterids</taxon>
        <taxon>lamiids</taxon>
        <taxon>Boraginales</taxon>
        <taxon>Boraginaceae</taxon>
        <taxon>Boraginoideae</taxon>
        <taxon>Lithospermeae</taxon>
        <taxon>Lithospermum</taxon>
    </lineage>
</organism>
<dbReference type="GO" id="GO:0035267">
    <property type="term" value="C:NuA4 histone acetyltransferase complex"/>
    <property type="evidence" value="ECO:0007669"/>
    <property type="project" value="InterPro"/>
</dbReference>
<dbReference type="InterPro" id="IPR019542">
    <property type="entry name" value="Enhancer_polycomb-like_N"/>
</dbReference>
<feature type="coiled-coil region" evidence="7">
    <location>
        <begin position="822"/>
        <end position="849"/>
    </location>
</feature>
<accession>A0AAV3PZU5</accession>
<keyword evidence="4 6" id="KW-0804">Transcription</keyword>
<feature type="domain" description="Enhancer of polycomb-like N-terminal" evidence="9">
    <location>
        <begin position="629"/>
        <end position="717"/>
    </location>
</feature>
<evidence type="ECO:0000256" key="8">
    <source>
        <dbReference type="SAM" id="MobiDB-lite"/>
    </source>
</evidence>